<reference evidence="8 9" key="1">
    <citation type="submission" date="2012-01" db="EMBL/GenBank/DDBJ databases">
        <title>Complete sequence of chromosome of Clostridium pasteurianum BC1.</title>
        <authorList>
            <consortium name="US DOE Joint Genome Institute"/>
            <person name="Lucas S."/>
            <person name="Han J."/>
            <person name="Lapidus A."/>
            <person name="Cheng J.-F."/>
            <person name="Goodwin L."/>
            <person name="Pitluck S."/>
            <person name="Peters L."/>
            <person name="Mikhailova N."/>
            <person name="Teshima H."/>
            <person name="Detter J.C."/>
            <person name="Han C."/>
            <person name="Tapia R."/>
            <person name="Land M."/>
            <person name="Hauser L."/>
            <person name="Kyrpides N."/>
            <person name="Ivanova N."/>
            <person name="Pagani I."/>
            <person name="Dunn J."/>
            <person name="Taghavi S."/>
            <person name="Francis A."/>
            <person name="van der Lelie D."/>
            <person name="Woyke T."/>
        </authorList>
    </citation>
    <scope>NUCLEOTIDE SEQUENCE [LARGE SCALE GENOMIC DNA]</scope>
    <source>
        <strain evidence="8 9">BC1</strain>
    </source>
</reference>
<dbReference type="InterPro" id="IPR000385">
    <property type="entry name" value="MoaA_NifB_PqqE_Fe-S-bd_CS"/>
</dbReference>
<dbReference type="STRING" id="86416.Clopa_1712"/>
<dbReference type="PROSITE" id="PS51918">
    <property type="entry name" value="RADICAL_SAM"/>
    <property type="match status" value="1"/>
</dbReference>
<dbReference type="InterPro" id="IPR058240">
    <property type="entry name" value="rSAM_sf"/>
</dbReference>
<dbReference type="eggNOG" id="COG0641">
    <property type="taxonomic scope" value="Bacteria"/>
</dbReference>
<dbReference type="GO" id="GO:0016491">
    <property type="term" value="F:oxidoreductase activity"/>
    <property type="evidence" value="ECO:0007669"/>
    <property type="project" value="InterPro"/>
</dbReference>
<accession>R4K240</accession>
<evidence type="ECO:0000256" key="4">
    <source>
        <dbReference type="ARBA" id="ARBA00022723"/>
    </source>
</evidence>
<keyword evidence="6" id="KW-0411">Iron-sulfur</keyword>
<dbReference type="Pfam" id="PF04055">
    <property type="entry name" value="Radical_SAM"/>
    <property type="match status" value="1"/>
</dbReference>
<sequence>MRVHFIENKGNIILYLPDSLKFFRINSITKSTIKDIVNFNEKTLIMEKYKINEDQYNYIKTFITKKENLNYELSKNKECLYKLTLNITNECNLDCKYCYANGGIYNSKESQMSEDTLKKALDVFLDKYRNIENIQLFGGEPTLNLDAIEFVGDYFDKKYNIHKIDFKPIISLVTNGMCSSDRFIDIVNKYNIQLTVSIDGPKCINDRTRLMKNGKGCSDLVINNIFKLKRYTKQPQNAEATFTQYHVNSNIEVSDVIKYIKKNLGIQNIHIVHVSCEKTKDFYLKDRGSFIKSIPEIIENKNKLEYKNTYMIIDRIIRSLISKTTSKYICNAGISTFSVSTKGDIYPCFMLTDVDKYKLGNVLNYSNISNDKLNLFDKSYKSNSLKCKNCFNNTLCHGCIGINYFNTSDAFKTSEEDCQFMKKLTENVILSLCKIS</sequence>
<dbReference type="SFLD" id="SFLDG01384">
    <property type="entry name" value="thioether_bond_formation_requi"/>
    <property type="match status" value="1"/>
</dbReference>
<feature type="domain" description="Radical SAM core" evidence="7">
    <location>
        <begin position="77"/>
        <end position="324"/>
    </location>
</feature>
<dbReference type="InterPro" id="IPR007197">
    <property type="entry name" value="rSAM"/>
</dbReference>
<dbReference type="CDD" id="cd01335">
    <property type="entry name" value="Radical_SAM"/>
    <property type="match status" value="1"/>
</dbReference>
<comment type="cofactor">
    <cofactor evidence="1">
        <name>[4Fe-4S] cluster</name>
        <dbReference type="ChEBI" id="CHEBI:49883"/>
    </cofactor>
</comment>
<evidence type="ECO:0000256" key="2">
    <source>
        <dbReference type="ARBA" id="ARBA00022485"/>
    </source>
</evidence>
<dbReference type="InterPro" id="IPR013785">
    <property type="entry name" value="Aldolase_TIM"/>
</dbReference>
<evidence type="ECO:0000313" key="8">
    <source>
        <dbReference type="EMBL" id="AGK96633.1"/>
    </source>
</evidence>
<dbReference type="SFLD" id="SFLDG01386">
    <property type="entry name" value="main_SPASM_domain-containing"/>
    <property type="match status" value="1"/>
</dbReference>
<dbReference type="PANTHER" id="PTHR43273:SF8">
    <property type="entry name" value="RADICAL SAM DOMAIN PROTEIN"/>
    <property type="match status" value="1"/>
</dbReference>
<keyword evidence="3" id="KW-0949">S-adenosyl-L-methionine</keyword>
<keyword evidence="2" id="KW-0004">4Fe-4S</keyword>
<dbReference type="Pfam" id="PF13186">
    <property type="entry name" value="SPASM"/>
    <property type="match status" value="1"/>
</dbReference>
<gene>
    <name evidence="8" type="ORF">Clopa_1712</name>
</gene>
<dbReference type="Proteomes" id="UP000013523">
    <property type="component" value="Chromosome"/>
</dbReference>
<dbReference type="GO" id="GO:0046872">
    <property type="term" value="F:metal ion binding"/>
    <property type="evidence" value="ECO:0007669"/>
    <property type="project" value="UniProtKB-KW"/>
</dbReference>
<dbReference type="SFLD" id="SFLDG01067">
    <property type="entry name" value="SPASM/twitch_domain_containing"/>
    <property type="match status" value="1"/>
</dbReference>
<dbReference type="PROSITE" id="PS01305">
    <property type="entry name" value="MOAA_NIFB_PQQE"/>
    <property type="match status" value="1"/>
</dbReference>
<evidence type="ECO:0000259" key="7">
    <source>
        <dbReference type="PROSITE" id="PS51918"/>
    </source>
</evidence>
<dbReference type="EMBL" id="CP003261">
    <property type="protein sequence ID" value="AGK96633.1"/>
    <property type="molecule type" value="Genomic_DNA"/>
</dbReference>
<evidence type="ECO:0000256" key="1">
    <source>
        <dbReference type="ARBA" id="ARBA00001966"/>
    </source>
</evidence>
<dbReference type="GO" id="GO:0051539">
    <property type="term" value="F:4 iron, 4 sulfur cluster binding"/>
    <property type="evidence" value="ECO:0007669"/>
    <property type="project" value="UniProtKB-KW"/>
</dbReference>
<keyword evidence="5" id="KW-0408">Iron</keyword>
<dbReference type="RefSeq" id="WP_015614952.1">
    <property type="nucleotide sequence ID" value="NC_021182.1"/>
</dbReference>
<organism evidence="8 9">
    <name type="scientific">Clostridium pasteurianum BC1</name>
    <dbReference type="NCBI Taxonomy" id="86416"/>
    <lineage>
        <taxon>Bacteria</taxon>
        <taxon>Bacillati</taxon>
        <taxon>Bacillota</taxon>
        <taxon>Clostridia</taxon>
        <taxon>Eubacteriales</taxon>
        <taxon>Clostridiaceae</taxon>
        <taxon>Clostridium</taxon>
    </lineage>
</organism>
<evidence type="ECO:0000256" key="5">
    <source>
        <dbReference type="ARBA" id="ARBA00023004"/>
    </source>
</evidence>
<dbReference type="Gene3D" id="3.20.20.70">
    <property type="entry name" value="Aldolase class I"/>
    <property type="match status" value="1"/>
</dbReference>
<evidence type="ECO:0000256" key="3">
    <source>
        <dbReference type="ARBA" id="ARBA00022691"/>
    </source>
</evidence>
<keyword evidence="4" id="KW-0479">Metal-binding</keyword>
<keyword evidence="9" id="KW-1185">Reference proteome</keyword>
<proteinExistence type="predicted"/>
<dbReference type="PANTHER" id="PTHR43273">
    <property type="entry name" value="ANAEROBIC SULFATASE-MATURATING ENZYME HOMOLOG ASLB-RELATED"/>
    <property type="match status" value="1"/>
</dbReference>
<dbReference type="HOGENOM" id="CLU_009273_3_3_9"/>
<dbReference type="KEGG" id="cpas:Clopa_1712"/>
<dbReference type="SFLD" id="SFLDS00029">
    <property type="entry name" value="Radical_SAM"/>
    <property type="match status" value="1"/>
</dbReference>
<evidence type="ECO:0000256" key="6">
    <source>
        <dbReference type="ARBA" id="ARBA00023014"/>
    </source>
</evidence>
<dbReference type="InterPro" id="IPR023885">
    <property type="entry name" value="4Fe4S-binding_SPASM_dom"/>
</dbReference>
<name>R4K240_CLOPA</name>
<dbReference type="InterPro" id="IPR023867">
    <property type="entry name" value="Sulphatase_maturase_rSAM"/>
</dbReference>
<evidence type="ECO:0000313" key="9">
    <source>
        <dbReference type="Proteomes" id="UP000013523"/>
    </source>
</evidence>
<dbReference type="NCBIfam" id="TIGR04085">
    <property type="entry name" value="rSAM_more_4Fe4S"/>
    <property type="match status" value="1"/>
</dbReference>
<dbReference type="PATRIC" id="fig|86416.3.peg.1687"/>
<dbReference type="OrthoDB" id="9808591at2"/>
<dbReference type="SUPFAM" id="SSF102114">
    <property type="entry name" value="Radical SAM enzymes"/>
    <property type="match status" value="1"/>
</dbReference>
<dbReference type="AlphaFoldDB" id="R4K240"/>
<protein>
    <submittedName>
        <fullName evidence="8">Radical SAM additional 4Fe4S-binding domain protein</fullName>
    </submittedName>
</protein>